<dbReference type="AlphaFoldDB" id="M2PB14"/>
<evidence type="ECO:0000313" key="2">
    <source>
        <dbReference type="Proteomes" id="UP000016930"/>
    </source>
</evidence>
<reference evidence="1 2" key="1">
    <citation type="journal article" date="2012" name="Proc. Natl. Acad. Sci. U.S.A.">
        <title>Comparative genomics of Ceriporiopsis subvermispora and Phanerochaete chrysosporium provide insight into selective ligninolysis.</title>
        <authorList>
            <person name="Fernandez-Fueyo E."/>
            <person name="Ruiz-Duenas F.J."/>
            <person name="Ferreira P."/>
            <person name="Floudas D."/>
            <person name="Hibbett D.S."/>
            <person name="Canessa P."/>
            <person name="Larrondo L.F."/>
            <person name="James T.Y."/>
            <person name="Seelenfreund D."/>
            <person name="Lobos S."/>
            <person name="Polanco R."/>
            <person name="Tello M."/>
            <person name="Honda Y."/>
            <person name="Watanabe T."/>
            <person name="Watanabe T."/>
            <person name="Ryu J.S."/>
            <person name="Kubicek C.P."/>
            <person name="Schmoll M."/>
            <person name="Gaskell J."/>
            <person name="Hammel K.E."/>
            <person name="St John F.J."/>
            <person name="Vanden Wymelenberg A."/>
            <person name="Sabat G."/>
            <person name="Splinter BonDurant S."/>
            <person name="Syed K."/>
            <person name="Yadav J.S."/>
            <person name="Doddapaneni H."/>
            <person name="Subramanian V."/>
            <person name="Lavin J.L."/>
            <person name="Oguiza J.A."/>
            <person name="Perez G."/>
            <person name="Pisabarro A.G."/>
            <person name="Ramirez L."/>
            <person name="Santoyo F."/>
            <person name="Master E."/>
            <person name="Coutinho P.M."/>
            <person name="Henrissat B."/>
            <person name="Lombard V."/>
            <person name="Magnuson J.K."/>
            <person name="Kuees U."/>
            <person name="Hori C."/>
            <person name="Igarashi K."/>
            <person name="Samejima M."/>
            <person name="Held B.W."/>
            <person name="Barry K.W."/>
            <person name="LaButti K.M."/>
            <person name="Lapidus A."/>
            <person name="Lindquist E.A."/>
            <person name="Lucas S.M."/>
            <person name="Riley R."/>
            <person name="Salamov A.A."/>
            <person name="Hoffmeister D."/>
            <person name="Schwenk D."/>
            <person name="Hadar Y."/>
            <person name="Yarden O."/>
            <person name="de Vries R.P."/>
            <person name="Wiebenga A."/>
            <person name="Stenlid J."/>
            <person name="Eastwood D."/>
            <person name="Grigoriev I.V."/>
            <person name="Berka R.M."/>
            <person name="Blanchette R.A."/>
            <person name="Kersten P."/>
            <person name="Martinez A.T."/>
            <person name="Vicuna R."/>
            <person name="Cullen D."/>
        </authorList>
    </citation>
    <scope>NUCLEOTIDE SEQUENCE [LARGE SCALE GENOMIC DNA]</scope>
    <source>
        <strain evidence="1 2">B</strain>
    </source>
</reference>
<keyword evidence="2" id="KW-1185">Reference proteome</keyword>
<dbReference type="GO" id="GO:0004497">
    <property type="term" value="F:monooxygenase activity"/>
    <property type="evidence" value="ECO:0007669"/>
    <property type="project" value="InterPro"/>
</dbReference>
<dbReference type="Gene3D" id="1.10.630.10">
    <property type="entry name" value="Cytochrome P450"/>
    <property type="match status" value="1"/>
</dbReference>
<dbReference type="HOGENOM" id="CLU_2365202_0_0_1"/>
<dbReference type="Proteomes" id="UP000016930">
    <property type="component" value="Unassembled WGS sequence"/>
</dbReference>
<dbReference type="InterPro" id="IPR036396">
    <property type="entry name" value="Cyt_P450_sf"/>
</dbReference>
<dbReference type="STRING" id="914234.M2PB14"/>
<gene>
    <name evidence="1" type="ORF">CERSUDRAFT_58025</name>
</gene>
<accession>M2PB14</accession>
<sequence>AMTRDKVLFPAPEEFRPERFDLTVDEATRAAGDPRQCHGPGGAHLAEASTWLALAAIISALDVTKATNASGTPIDPDVRYENMTFRFVSAVHTSKA</sequence>
<dbReference type="OrthoDB" id="2685000at2759"/>
<dbReference type="GO" id="GO:0016705">
    <property type="term" value="F:oxidoreductase activity, acting on paired donors, with incorporation or reduction of molecular oxygen"/>
    <property type="evidence" value="ECO:0007669"/>
    <property type="project" value="InterPro"/>
</dbReference>
<dbReference type="EMBL" id="KB445809">
    <property type="protein sequence ID" value="EMD32744.1"/>
    <property type="molecule type" value="Genomic_DNA"/>
</dbReference>
<dbReference type="GO" id="GO:0020037">
    <property type="term" value="F:heme binding"/>
    <property type="evidence" value="ECO:0007669"/>
    <property type="project" value="InterPro"/>
</dbReference>
<evidence type="ECO:0000313" key="1">
    <source>
        <dbReference type="EMBL" id="EMD32744.1"/>
    </source>
</evidence>
<protein>
    <submittedName>
        <fullName evidence="1">Uncharacterized protein</fullName>
    </submittedName>
</protein>
<dbReference type="GO" id="GO:0005506">
    <property type="term" value="F:iron ion binding"/>
    <property type="evidence" value="ECO:0007669"/>
    <property type="project" value="InterPro"/>
</dbReference>
<organism evidence="1 2">
    <name type="scientific">Ceriporiopsis subvermispora (strain B)</name>
    <name type="common">White-rot fungus</name>
    <name type="synonym">Gelatoporia subvermispora</name>
    <dbReference type="NCBI Taxonomy" id="914234"/>
    <lineage>
        <taxon>Eukaryota</taxon>
        <taxon>Fungi</taxon>
        <taxon>Dikarya</taxon>
        <taxon>Basidiomycota</taxon>
        <taxon>Agaricomycotina</taxon>
        <taxon>Agaricomycetes</taxon>
        <taxon>Polyporales</taxon>
        <taxon>Gelatoporiaceae</taxon>
        <taxon>Gelatoporia</taxon>
    </lineage>
</organism>
<dbReference type="SUPFAM" id="SSF48264">
    <property type="entry name" value="Cytochrome P450"/>
    <property type="match status" value="1"/>
</dbReference>
<name>M2PB14_CERS8</name>
<feature type="non-terminal residue" evidence="1">
    <location>
        <position position="1"/>
    </location>
</feature>
<proteinExistence type="predicted"/>